<protein>
    <submittedName>
        <fullName evidence="1">Uncharacterized protein</fullName>
    </submittedName>
</protein>
<dbReference type="EMBL" id="JBDJPC010000024">
    <property type="protein sequence ID" value="KAL1487617.1"/>
    <property type="molecule type" value="Genomic_DNA"/>
</dbReference>
<organism evidence="1 2">
    <name type="scientific">Hypothenemus hampei</name>
    <name type="common">Coffee berry borer</name>
    <dbReference type="NCBI Taxonomy" id="57062"/>
    <lineage>
        <taxon>Eukaryota</taxon>
        <taxon>Metazoa</taxon>
        <taxon>Ecdysozoa</taxon>
        <taxon>Arthropoda</taxon>
        <taxon>Hexapoda</taxon>
        <taxon>Insecta</taxon>
        <taxon>Pterygota</taxon>
        <taxon>Neoptera</taxon>
        <taxon>Endopterygota</taxon>
        <taxon>Coleoptera</taxon>
        <taxon>Polyphaga</taxon>
        <taxon>Cucujiformia</taxon>
        <taxon>Curculionidae</taxon>
        <taxon>Scolytinae</taxon>
        <taxon>Hypothenemus</taxon>
    </lineage>
</organism>
<sequence length="188" mass="21607">MPKMGICLVCGCSENEVEKCITFRRTQKNQGSGRKIWEFSLLALLYETKPTLHSSQASNLTNISIRNTCMTSHANEVQLFPGVPEVVNGDERIPLQQEIISDFNTESKPESSHVKTSKRSYFKGIAYLEKRTASPRKLKLMEMVVRKEDHIRKLKYLCKRRVHDIKALSVNITVIIYFGIKRFFSNGH</sequence>
<evidence type="ECO:0000313" key="1">
    <source>
        <dbReference type="EMBL" id="KAL1487617.1"/>
    </source>
</evidence>
<name>A0ABD1DYY6_HYPHA</name>
<comment type="caution">
    <text evidence="1">The sequence shown here is derived from an EMBL/GenBank/DDBJ whole genome shotgun (WGS) entry which is preliminary data.</text>
</comment>
<dbReference type="AlphaFoldDB" id="A0ABD1DYY6"/>
<accession>A0ABD1DYY6</accession>
<dbReference type="Proteomes" id="UP001566132">
    <property type="component" value="Unassembled WGS sequence"/>
</dbReference>
<keyword evidence="2" id="KW-1185">Reference proteome</keyword>
<gene>
    <name evidence="1" type="ORF">ABEB36_015706</name>
</gene>
<reference evidence="1 2" key="1">
    <citation type="submission" date="2024-05" db="EMBL/GenBank/DDBJ databases">
        <title>Genetic variation in Jamaican populations of the coffee berry borer (Hypothenemus hampei).</title>
        <authorList>
            <person name="Errbii M."/>
            <person name="Myrie A."/>
        </authorList>
    </citation>
    <scope>NUCLEOTIDE SEQUENCE [LARGE SCALE GENOMIC DNA]</scope>
    <source>
        <strain evidence="1">JA-Hopewell-2020-01-JO</strain>
        <tissue evidence="1">Whole body</tissue>
    </source>
</reference>
<evidence type="ECO:0000313" key="2">
    <source>
        <dbReference type="Proteomes" id="UP001566132"/>
    </source>
</evidence>
<proteinExistence type="predicted"/>